<dbReference type="KEGG" id="pacs:FAZ98_26025"/>
<evidence type="ECO:0000313" key="3">
    <source>
        <dbReference type="Proteomes" id="UP000433577"/>
    </source>
</evidence>
<dbReference type="RefSeq" id="WP_158955458.1">
    <property type="nucleotide sequence ID" value="NZ_CP046915.1"/>
</dbReference>
<protein>
    <submittedName>
        <fullName evidence="2">Uncharacterized protein</fullName>
    </submittedName>
</protein>
<proteinExistence type="predicted"/>
<feature type="compositionally biased region" description="Polar residues" evidence="1">
    <location>
        <begin position="1"/>
        <end position="11"/>
    </location>
</feature>
<accession>A0A7Z2GNU3</accession>
<gene>
    <name evidence="2" type="ORF">FAZ98_26025</name>
</gene>
<organism evidence="2 3">
    <name type="scientific">Paraburkholderia acidisoli</name>
    <dbReference type="NCBI Taxonomy" id="2571748"/>
    <lineage>
        <taxon>Bacteria</taxon>
        <taxon>Pseudomonadati</taxon>
        <taxon>Pseudomonadota</taxon>
        <taxon>Betaproteobacteria</taxon>
        <taxon>Burkholderiales</taxon>
        <taxon>Burkholderiaceae</taxon>
        <taxon>Paraburkholderia</taxon>
    </lineage>
</organism>
<evidence type="ECO:0000256" key="1">
    <source>
        <dbReference type="SAM" id="MobiDB-lite"/>
    </source>
</evidence>
<sequence length="97" mass="10955">MLIDVTPQSQTRGGGGPQNHRQAWRTPGIERAMLRLYRKAREALYRSVSARRRDTLYCSARVAQGRRRIGAGKNLAAETTTRRTSHARRAYCIGKGQ</sequence>
<dbReference type="Proteomes" id="UP000433577">
    <property type="component" value="Chromosome 3"/>
</dbReference>
<name>A0A7Z2GNU3_9BURK</name>
<keyword evidence="3" id="KW-1185">Reference proteome</keyword>
<reference evidence="2 3" key="1">
    <citation type="submission" date="2019-12" db="EMBL/GenBank/DDBJ databases">
        <title>Paraburkholderia acidiphila 7Q-K02 sp. nov and Paraburkholderia acidisoli DHF22 sp. nov., two strains isolated from forest soil.</title>
        <authorList>
            <person name="Gao Z."/>
            <person name="Qiu L."/>
        </authorList>
    </citation>
    <scope>NUCLEOTIDE SEQUENCE [LARGE SCALE GENOMIC DNA]</scope>
    <source>
        <strain evidence="2 3">DHF22</strain>
    </source>
</reference>
<dbReference type="EMBL" id="CP046915">
    <property type="protein sequence ID" value="QGZ65232.1"/>
    <property type="molecule type" value="Genomic_DNA"/>
</dbReference>
<feature type="region of interest" description="Disordered" evidence="1">
    <location>
        <begin position="1"/>
        <end position="26"/>
    </location>
</feature>
<evidence type="ECO:0000313" key="2">
    <source>
        <dbReference type="EMBL" id="QGZ65232.1"/>
    </source>
</evidence>
<dbReference type="AlphaFoldDB" id="A0A7Z2GNU3"/>